<protein>
    <submittedName>
        <fullName evidence="3">Uncharacterized protein</fullName>
    </submittedName>
</protein>
<keyword evidence="2" id="KW-0812">Transmembrane</keyword>
<comment type="caution">
    <text evidence="3">The sequence shown here is derived from an EMBL/GenBank/DDBJ whole genome shotgun (WGS) entry which is preliminary data.</text>
</comment>
<feature type="region of interest" description="Disordered" evidence="1">
    <location>
        <begin position="125"/>
        <end position="164"/>
    </location>
</feature>
<evidence type="ECO:0000313" key="4">
    <source>
        <dbReference type="Proteomes" id="UP000324222"/>
    </source>
</evidence>
<proteinExistence type="predicted"/>
<evidence type="ECO:0000256" key="2">
    <source>
        <dbReference type="SAM" id="Phobius"/>
    </source>
</evidence>
<keyword evidence="2" id="KW-0472">Membrane</keyword>
<keyword evidence="4" id="KW-1185">Reference proteome</keyword>
<dbReference type="AlphaFoldDB" id="A0A5B7ICN9"/>
<sequence length="181" mass="19809">MEGMRVLFLNSLFFTLESPSCVRSEAAAGDGPRRWPLGAASIFLTISWRWMVVVVEVVVVVVVVVVARHSTQTVSHSKSRKRRTEGATGAIDKGREKEATEHLNILFHQPSSYLTFHRQIRRGVAATRQRGGGGGNHETPPLSLPRSAPPEDRATMEQGGRGGCDLYDRLSFAGGLTGRLE</sequence>
<reference evidence="3 4" key="1">
    <citation type="submission" date="2019-05" db="EMBL/GenBank/DDBJ databases">
        <title>Another draft genome of Portunus trituberculatus and its Hox gene families provides insights of decapod evolution.</title>
        <authorList>
            <person name="Jeong J.-H."/>
            <person name="Song I."/>
            <person name="Kim S."/>
            <person name="Choi T."/>
            <person name="Kim D."/>
            <person name="Ryu S."/>
            <person name="Kim W."/>
        </authorList>
    </citation>
    <scope>NUCLEOTIDE SEQUENCE [LARGE SCALE GENOMIC DNA]</scope>
    <source>
        <tissue evidence="3">Muscle</tissue>
    </source>
</reference>
<keyword evidence="2" id="KW-1133">Transmembrane helix</keyword>
<dbReference type="Proteomes" id="UP000324222">
    <property type="component" value="Unassembled WGS sequence"/>
</dbReference>
<name>A0A5B7ICN9_PORTR</name>
<evidence type="ECO:0000313" key="3">
    <source>
        <dbReference type="EMBL" id="MPC79955.1"/>
    </source>
</evidence>
<feature type="region of interest" description="Disordered" evidence="1">
    <location>
        <begin position="73"/>
        <end position="95"/>
    </location>
</feature>
<organism evidence="3 4">
    <name type="scientific">Portunus trituberculatus</name>
    <name type="common">Swimming crab</name>
    <name type="synonym">Neptunus trituberculatus</name>
    <dbReference type="NCBI Taxonomy" id="210409"/>
    <lineage>
        <taxon>Eukaryota</taxon>
        <taxon>Metazoa</taxon>
        <taxon>Ecdysozoa</taxon>
        <taxon>Arthropoda</taxon>
        <taxon>Crustacea</taxon>
        <taxon>Multicrustacea</taxon>
        <taxon>Malacostraca</taxon>
        <taxon>Eumalacostraca</taxon>
        <taxon>Eucarida</taxon>
        <taxon>Decapoda</taxon>
        <taxon>Pleocyemata</taxon>
        <taxon>Brachyura</taxon>
        <taxon>Eubrachyura</taxon>
        <taxon>Portunoidea</taxon>
        <taxon>Portunidae</taxon>
        <taxon>Portuninae</taxon>
        <taxon>Portunus</taxon>
    </lineage>
</organism>
<evidence type="ECO:0000256" key="1">
    <source>
        <dbReference type="SAM" id="MobiDB-lite"/>
    </source>
</evidence>
<accession>A0A5B7ICN9</accession>
<feature type="transmembrane region" description="Helical" evidence="2">
    <location>
        <begin position="48"/>
        <end position="67"/>
    </location>
</feature>
<dbReference type="EMBL" id="VSRR010052556">
    <property type="protein sequence ID" value="MPC79955.1"/>
    <property type="molecule type" value="Genomic_DNA"/>
</dbReference>
<gene>
    <name evidence="3" type="ORF">E2C01_074515</name>
</gene>